<name>A0AAE9ZYE1_9BACT</name>
<reference evidence="1" key="1">
    <citation type="submission" date="2023-03" db="EMBL/GenBank/DDBJ databases">
        <title>Lomoglobus Profundus gen. nov., sp. nov., a novel member of the phylum Verrucomicrobia, isolated from deep-marine sediment of South China Sea.</title>
        <authorList>
            <person name="Ahmad T."/>
            <person name="Ishaq S.E."/>
            <person name="Wang F."/>
        </authorList>
    </citation>
    <scope>NUCLEOTIDE SEQUENCE</scope>
    <source>
        <strain evidence="1">LMO-M01</strain>
    </source>
</reference>
<dbReference type="EMBL" id="CP119075">
    <property type="protein sequence ID" value="WED65320.1"/>
    <property type="molecule type" value="Genomic_DNA"/>
</dbReference>
<keyword evidence="2" id="KW-1185">Reference proteome</keyword>
<accession>A0AAE9ZYE1</accession>
<protein>
    <submittedName>
        <fullName evidence="1">Uncharacterized protein</fullName>
    </submittedName>
</protein>
<dbReference type="AlphaFoldDB" id="A0AAE9ZYE1"/>
<sequence length="326" mass="35315">MPSLRTVLTSGLSVVVIALGLLVWRQHQAIAALQAHAAAATPGVLTVNVVPSSSVRTTGTGATVAPTASVGRENRLRDERRLEGLAELMENPKFLRAMVSHQRTMLDGRFGELFRRLDLNDEELESLRALLIEKQNAALDVLMVSRGEVGGTLTGGEIKQAATRARSDIDEMIRQTLGDERYGIYKAYEASMPQRSTVAQLQQRLSYTDSPLEPRQAEALVDLMVEVSGENTVSSRPGVSVIVDPSDQQAVPIVQGAAESSPVTPEMLELAGRVLDSRQLKAFTDLGQELYAAAMVVDLARETMATQGNHKIPSTLEGLDIHLLLQ</sequence>
<organism evidence="1 2">
    <name type="scientific">Synoicihabitans lomoniglobus</name>
    <dbReference type="NCBI Taxonomy" id="2909285"/>
    <lineage>
        <taxon>Bacteria</taxon>
        <taxon>Pseudomonadati</taxon>
        <taxon>Verrucomicrobiota</taxon>
        <taxon>Opitutia</taxon>
        <taxon>Opitutales</taxon>
        <taxon>Opitutaceae</taxon>
        <taxon>Synoicihabitans</taxon>
    </lineage>
</organism>
<dbReference type="Proteomes" id="UP001218638">
    <property type="component" value="Chromosome"/>
</dbReference>
<gene>
    <name evidence="1" type="ORF">PXH66_00470</name>
</gene>
<evidence type="ECO:0000313" key="2">
    <source>
        <dbReference type="Proteomes" id="UP001218638"/>
    </source>
</evidence>
<dbReference type="KEGG" id="slom:PXH66_00470"/>
<proteinExistence type="predicted"/>
<dbReference type="RefSeq" id="WP_330929267.1">
    <property type="nucleotide sequence ID" value="NZ_CP119075.1"/>
</dbReference>
<evidence type="ECO:0000313" key="1">
    <source>
        <dbReference type="EMBL" id="WED65320.1"/>
    </source>
</evidence>